<dbReference type="InterPro" id="IPR038725">
    <property type="entry name" value="YdaG_split_barrel_FMN-bd"/>
</dbReference>
<evidence type="ECO:0000259" key="1">
    <source>
        <dbReference type="Pfam" id="PF16242"/>
    </source>
</evidence>
<dbReference type="Proteomes" id="UP000274907">
    <property type="component" value="Unassembled WGS sequence"/>
</dbReference>
<gene>
    <name evidence="2" type="ORF">EAH68_08785</name>
</gene>
<evidence type="ECO:0000313" key="3">
    <source>
        <dbReference type="Proteomes" id="UP000274907"/>
    </source>
</evidence>
<name>A0A430HY08_9CORY</name>
<dbReference type="RefSeq" id="WP_126120961.1">
    <property type="nucleotide sequence ID" value="NZ_RXHJ01000009.1"/>
</dbReference>
<reference evidence="2 3" key="1">
    <citation type="submission" date="2018-12" db="EMBL/GenBank/DDBJ databases">
        <title>YIM 101343 draft genome.</title>
        <authorList>
            <person name="Chen X."/>
        </authorList>
    </citation>
    <scope>NUCLEOTIDE SEQUENCE [LARGE SCALE GENOMIC DNA]</scope>
    <source>
        <strain evidence="2 3">YIM 101343</strain>
    </source>
</reference>
<keyword evidence="3" id="KW-1185">Reference proteome</keyword>
<dbReference type="InterPro" id="IPR012349">
    <property type="entry name" value="Split_barrel_FMN-bd"/>
</dbReference>
<dbReference type="PANTHER" id="PTHR34818">
    <property type="entry name" value="PROTEIN BLI-3"/>
    <property type="match status" value="1"/>
</dbReference>
<evidence type="ECO:0000313" key="2">
    <source>
        <dbReference type="EMBL" id="RSZ62869.1"/>
    </source>
</evidence>
<organism evidence="2 3">
    <name type="scientific">Corynebacterium hylobatis</name>
    <dbReference type="NCBI Taxonomy" id="1859290"/>
    <lineage>
        <taxon>Bacteria</taxon>
        <taxon>Bacillati</taxon>
        <taxon>Actinomycetota</taxon>
        <taxon>Actinomycetes</taxon>
        <taxon>Mycobacteriales</taxon>
        <taxon>Corynebacteriaceae</taxon>
        <taxon>Corynebacterium</taxon>
    </lineage>
</organism>
<accession>A0A430HY08</accession>
<dbReference type="InterPro" id="IPR052917">
    <property type="entry name" value="Stress-Dev_Protein"/>
</dbReference>
<sequence>MSDEITKEDVVAKLRDASWVMMTTTGADGKLVSHPMTPQQVTDDADVWFFISLRGGQADALKHSSQVNLAVSEAGTWLSVAAEIEFVNDRAKVDELWNKDVEGWFESKDDPALGLIRADSESAQYWGLPGGKMSALARIVKSKVTGGTTGGDSKAMEL</sequence>
<dbReference type="OrthoDB" id="1432662at2"/>
<protein>
    <submittedName>
        <fullName evidence="2">General stress protein</fullName>
    </submittedName>
</protein>
<feature type="domain" description="General stress protein FMN-binding split barrel" evidence="1">
    <location>
        <begin position="8"/>
        <end position="148"/>
    </location>
</feature>
<dbReference type="PANTHER" id="PTHR34818:SF1">
    <property type="entry name" value="PROTEIN BLI-3"/>
    <property type="match status" value="1"/>
</dbReference>
<proteinExistence type="predicted"/>
<dbReference type="EMBL" id="RXHJ01000009">
    <property type="protein sequence ID" value="RSZ62869.1"/>
    <property type="molecule type" value="Genomic_DNA"/>
</dbReference>
<comment type="caution">
    <text evidence="2">The sequence shown here is derived from an EMBL/GenBank/DDBJ whole genome shotgun (WGS) entry which is preliminary data.</text>
</comment>
<dbReference type="Gene3D" id="2.30.110.10">
    <property type="entry name" value="Electron Transport, Fmn-binding Protein, Chain A"/>
    <property type="match status" value="1"/>
</dbReference>
<dbReference type="SUPFAM" id="SSF50475">
    <property type="entry name" value="FMN-binding split barrel"/>
    <property type="match status" value="1"/>
</dbReference>
<dbReference type="Pfam" id="PF16242">
    <property type="entry name" value="Pyrid_ox_like"/>
    <property type="match status" value="1"/>
</dbReference>
<dbReference type="AlphaFoldDB" id="A0A430HY08"/>